<feature type="non-terminal residue" evidence="2">
    <location>
        <position position="1"/>
    </location>
</feature>
<reference evidence="2" key="1">
    <citation type="journal article" date="2020" name="Fungal Divers.">
        <title>Resolving the Mortierellaceae phylogeny through synthesis of multi-gene phylogenetics and phylogenomics.</title>
        <authorList>
            <person name="Vandepol N."/>
            <person name="Liber J."/>
            <person name="Desiro A."/>
            <person name="Na H."/>
            <person name="Kennedy M."/>
            <person name="Barry K."/>
            <person name="Grigoriev I.V."/>
            <person name="Miller A.N."/>
            <person name="O'Donnell K."/>
            <person name="Stajich J.E."/>
            <person name="Bonito G."/>
        </authorList>
    </citation>
    <scope>NUCLEOTIDE SEQUENCE</scope>
    <source>
        <strain evidence="2">MES-2147</strain>
    </source>
</reference>
<proteinExistence type="predicted"/>
<keyword evidence="1" id="KW-0812">Transmembrane</keyword>
<name>A0A9P6LYL5_9FUNG</name>
<keyword evidence="1" id="KW-0472">Membrane</keyword>
<evidence type="ECO:0000313" key="3">
    <source>
        <dbReference type="Proteomes" id="UP000749646"/>
    </source>
</evidence>
<feature type="transmembrane region" description="Helical" evidence="1">
    <location>
        <begin position="331"/>
        <end position="347"/>
    </location>
</feature>
<sequence>MALNPIARAVDMKDEMLLKFLIDYCLKCAKTYHPAYMAPVERCLAQLLKSYPDIVAYVFRAISYIPANNHVYRASHAVRASGNFWDLAHTVIPFGDNFNSVIPMPFGLGDNNNAVFTLRSQLPVASPSKTSIMKRDANSRFPRMQNEPPHEDRSYKIYVSPFQLQPVVTEGAIEQQHYESVFPHFTGKDFLNNPVVQATLRFTWHKLAFYYWLPRFLAVCTFFALVMAITVQQIRVSSLKKDQVPTPDEIAARYLPQWRPVFWVTIAFGFVLIGFEVFDMNRLRIKYFKSVYNYIDLAAFISPVVGCFMFLNTAPVVIREGTDFDGGPSQTWFMGFSILLLYMNLLLELRVFGDLGITLNIILNITRRIRGFIWIIG</sequence>
<organism evidence="2 3">
    <name type="scientific">Modicella reniformis</name>
    <dbReference type="NCBI Taxonomy" id="1440133"/>
    <lineage>
        <taxon>Eukaryota</taxon>
        <taxon>Fungi</taxon>
        <taxon>Fungi incertae sedis</taxon>
        <taxon>Mucoromycota</taxon>
        <taxon>Mortierellomycotina</taxon>
        <taxon>Mortierellomycetes</taxon>
        <taxon>Mortierellales</taxon>
        <taxon>Mortierellaceae</taxon>
        <taxon>Modicella</taxon>
    </lineage>
</organism>
<dbReference type="EMBL" id="JAAAHW010006977">
    <property type="protein sequence ID" value="KAF9952568.1"/>
    <property type="molecule type" value="Genomic_DNA"/>
</dbReference>
<keyword evidence="3" id="KW-1185">Reference proteome</keyword>
<accession>A0A9P6LYL5</accession>
<comment type="caution">
    <text evidence="2">The sequence shown here is derived from an EMBL/GenBank/DDBJ whole genome shotgun (WGS) entry which is preliminary data.</text>
</comment>
<dbReference type="Proteomes" id="UP000749646">
    <property type="component" value="Unassembled WGS sequence"/>
</dbReference>
<evidence type="ECO:0000256" key="1">
    <source>
        <dbReference type="SAM" id="Phobius"/>
    </source>
</evidence>
<evidence type="ECO:0000313" key="2">
    <source>
        <dbReference type="EMBL" id="KAF9952568.1"/>
    </source>
</evidence>
<keyword evidence="1" id="KW-1133">Transmembrane helix</keyword>
<protein>
    <submittedName>
        <fullName evidence="2">Uncharacterized protein</fullName>
    </submittedName>
</protein>
<dbReference type="OrthoDB" id="10548333at2759"/>
<feature type="transmembrane region" description="Helical" evidence="1">
    <location>
        <begin position="291"/>
        <end position="311"/>
    </location>
</feature>
<feature type="transmembrane region" description="Helical" evidence="1">
    <location>
        <begin position="261"/>
        <end position="279"/>
    </location>
</feature>
<dbReference type="AlphaFoldDB" id="A0A9P6LYL5"/>
<feature type="transmembrane region" description="Helical" evidence="1">
    <location>
        <begin position="209"/>
        <end position="231"/>
    </location>
</feature>
<gene>
    <name evidence="2" type="ORF">BGZ65_005191</name>
</gene>